<dbReference type="GO" id="GO:0015074">
    <property type="term" value="P:DNA integration"/>
    <property type="evidence" value="ECO:0007669"/>
    <property type="project" value="InterPro"/>
</dbReference>
<proteinExistence type="predicted"/>
<dbReference type="InterPro" id="IPR001584">
    <property type="entry name" value="Integrase_cat-core"/>
</dbReference>
<accession>A0A679JSH7</accession>
<dbReference type="GO" id="GO:0003676">
    <property type="term" value="F:nucleic acid binding"/>
    <property type="evidence" value="ECO:0007669"/>
    <property type="project" value="InterPro"/>
</dbReference>
<dbReference type="EMBL" id="LR743510">
    <property type="protein sequence ID" value="CAA2137605.1"/>
    <property type="molecule type" value="Genomic_DNA"/>
</dbReference>
<dbReference type="AlphaFoldDB" id="A0A679JSH7"/>
<dbReference type="PROSITE" id="PS50994">
    <property type="entry name" value="INTEGRASE"/>
    <property type="match status" value="1"/>
</dbReference>
<name>A0A679JSH7_9HYPH</name>
<evidence type="ECO:0000313" key="3">
    <source>
        <dbReference type="EMBL" id="CAA2137605.1"/>
    </source>
</evidence>
<dbReference type="InterPro" id="IPR012337">
    <property type="entry name" value="RNaseH-like_sf"/>
</dbReference>
<evidence type="ECO:0000259" key="2">
    <source>
        <dbReference type="PROSITE" id="PS50994"/>
    </source>
</evidence>
<dbReference type="SUPFAM" id="SSF53098">
    <property type="entry name" value="Ribonuclease H-like"/>
    <property type="match status" value="1"/>
</dbReference>
<feature type="region of interest" description="Disordered" evidence="1">
    <location>
        <begin position="703"/>
        <end position="728"/>
    </location>
</feature>
<organism evidence="3">
    <name type="scientific">Methylobacterium bullatum</name>
    <dbReference type="NCBI Taxonomy" id="570505"/>
    <lineage>
        <taxon>Bacteria</taxon>
        <taxon>Pseudomonadati</taxon>
        <taxon>Pseudomonadota</taxon>
        <taxon>Alphaproteobacteria</taxon>
        <taxon>Hyphomicrobiales</taxon>
        <taxon>Methylobacteriaceae</taxon>
        <taxon>Methylobacterium</taxon>
    </lineage>
</organism>
<dbReference type="InterPro" id="IPR015378">
    <property type="entry name" value="Transposase-like_Mu_C"/>
</dbReference>
<protein>
    <recommendedName>
        <fullName evidence="2">Integrase catalytic domain-containing protein</fullName>
    </recommendedName>
</protein>
<reference evidence="3" key="1">
    <citation type="submission" date="2019-12" db="EMBL/GenBank/DDBJ databases">
        <authorList>
            <person name="Cremers G."/>
        </authorList>
    </citation>
    <scope>NUCLEOTIDE SEQUENCE</scope>
    <source>
        <strain evidence="3">Mbul2</strain>
        <plasmid evidence="3">1</plasmid>
    </source>
</reference>
<geneLocation type="plasmid" evidence="3">
    <name>1</name>
</geneLocation>
<evidence type="ECO:0000256" key="1">
    <source>
        <dbReference type="SAM" id="MobiDB-lite"/>
    </source>
</evidence>
<dbReference type="Pfam" id="PF09299">
    <property type="entry name" value="Mu-transpos_C"/>
    <property type="match status" value="1"/>
</dbReference>
<dbReference type="Gene3D" id="3.30.420.10">
    <property type="entry name" value="Ribonuclease H-like superfamily/Ribonuclease H"/>
    <property type="match status" value="1"/>
</dbReference>
<keyword evidence="3" id="KW-0614">Plasmid</keyword>
<gene>
    <name evidence="3" type="ORF">MBLL_00739</name>
</gene>
<dbReference type="RefSeq" id="WP_339159314.1">
    <property type="nucleotide sequence ID" value="NZ_LR743510.1"/>
</dbReference>
<feature type="domain" description="Integrase catalytic" evidence="2">
    <location>
        <begin position="294"/>
        <end position="510"/>
    </location>
</feature>
<dbReference type="InterPro" id="IPR036397">
    <property type="entry name" value="RNaseH_sf"/>
</dbReference>
<sequence>MTGLPDFRAHALLRHHPEDLHVIRGHEYRWIATTETGYLFSRVNEPDITEGFAFEEFDAIRRDRTYRYHSGWFNPDRVKARLQAGTTYIADLSDVVQATILFRMTVCSKILQRIGEGRTTLSDKSLEDCLPEIEREVEHLDNPIQRTKDGKLRKPRGGVERTVRRVAGPKATRDWLTRLRSAAYDPIALAPRYGNCGSRTPLIHADVRLLAIRHTTRFASRDRPSRTELYEDMERDLADLNANRAQAGLEPLPMPSTRWFNKRIRDLDAYEVVAKRFGEAAAKAKFRIVSSGPDVTRPYERLEMDEWEVPLMLLAIEAGVWLSLTLEQRDRIARMKCYLCVVICCATRCIVGLSLAPTASSDNALAALRMALVDKGRFADSIGSLTPWDMCGTPETVVTDGGPSFANKRFRLAVMMIGAHPVLTVGGLPWLRGRVERVFRTIHTRLVARFAGRTFENVVARGDYDSEGNANLFESDFRWVLCRYLIDIYHNTPHEGLSGRTPRQEWLSRTELFKVKQSPDRGTLRAAFGIETTRVLDHEGVRFLGLQYQSECLQAYRRKAAGASGTVPVAVRVDHGDIGTVSVAMGEKGPYLPVDCVTPGLDNVSVATWMPTLANIRARFTNPDEATLQVIQQTVREIATLREATEAYAGIGPSAPSDAAIQQAEDSLSYGFRMPSFSAAEGTSAPDSNDYLDGAIDVVPENLPSTDALLSDPGEPLGPKKPSFRIET</sequence>